<dbReference type="VEuPathDB" id="FungiDB:PTTG_30233"/>
<dbReference type="Proteomes" id="UP000005240">
    <property type="component" value="Unassembled WGS sequence"/>
</dbReference>
<sequence>PADSCHYPSAHPQPLAARLPRSPNRLPAATIKINPFQLSATLRTPGAYKFQKYPAVSGSRNQALLSGQTPFKLSPKAGSNASPLGARAHGAVQTKSVWLWLHNKPSILMCIYWQKSTGSRSVPCAITKDGPKGTSTKTSLQKTHEVQPSPVAFNATAPRVLAQGHPSPQAGPTTQARIPLGHEPAKLQSVPLERFLRVASIHRDNSET</sequence>
<evidence type="ECO:0000313" key="3">
    <source>
        <dbReference type="EnsemblFungi" id="PTTG_30233-t43_1-p1"/>
    </source>
</evidence>
<name>A0A180FZJ8_PUCT1</name>
<dbReference type="AlphaFoldDB" id="A0A180FZJ8"/>
<evidence type="ECO:0000256" key="1">
    <source>
        <dbReference type="SAM" id="MobiDB-lite"/>
    </source>
</evidence>
<reference evidence="2" key="1">
    <citation type="submission" date="2009-11" db="EMBL/GenBank/DDBJ databases">
        <authorList>
            <consortium name="The Broad Institute Genome Sequencing Platform"/>
            <person name="Ward D."/>
            <person name="Feldgarden M."/>
            <person name="Earl A."/>
            <person name="Young S.K."/>
            <person name="Zeng Q."/>
            <person name="Koehrsen M."/>
            <person name="Alvarado L."/>
            <person name="Berlin A."/>
            <person name="Bochicchio J."/>
            <person name="Borenstein D."/>
            <person name="Chapman S.B."/>
            <person name="Chen Z."/>
            <person name="Engels R."/>
            <person name="Freedman E."/>
            <person name="Gellesch M."/>
            <person name="Goldberg J."/>
            <person name="Griggs A."/>
            <person name="Gujja S."/>
            <person name="Heilman E."/>
            <person name="Heiman D."/>
            <person name="Hepburn T."/>
            <person name="Howarth C."/>
            <person name="Jen D."/>
            <person name="Larson L."/>
            <person name="Lewis B."/>
            <person name="Mehta T."/>
            <person name="Park D."/>
            <person name="Pearson M."/>
            <person name="Roberts A."/>
            <person name="Saif S."/>
            <person name="Shea T."/>
            <person name="Shenoy N."/>
            <person name="Sisk P."/>
            <person name="Stolte C."/>
            <person name="Sykes S."/>
            <person name="Thomson T."/>
            <person name="Walk T."/>
            <person name="White J."/>
            <person name="Yandava C."/>
            <person name="Izard J."/>
            <person name="Baranova O.V."/>
            <person name="Blanton J.M."/>
            <person name="Tanner A.C."/>
            <person name="Dewhirst F.E."/>
            <person name="Haas B."/>
            <person name="Nusbaum C."/>
            <person name="Birren B."/>
        </authorList>
    </citation>
    <scope>NUCLEOTIDE SEQUENCE [LARGE SCALE GENOMIC DNA]</scope>
    <source>
        <strain evidence="2">1-1 BBBD Race 1</strain>
    </source>
</reference>
<keyword evidence="4" id="KW-1185">Reference proteome</keyword>
<proteinExistence type="predicted"/>
<gene>
    <name evidence="2" type="ORF">PTTG_30233</name>
</gene>
<feature type="non-terminal residue" evidence="2">
    <location>
        <position position="1"/>
    </location>
</feature>
<feature type="region of interest" description="Disordered" evidence="1">
    <location>
        <begin position="1"/>
        <end position="21"/>
    </location>
</feature>
<reference evidence="2" key="2">
    <citation type="submission" date="2016-05" db="EMBL/GenBank/DDBJ databases">
        <title>Comparative analysis highlights variable genome content of wheat rusts and divergence of the mating loci.</title>
        <authorList>
            <person name="Cuomo C.A."/>
            <person name="Bakkeren G."/>
            <person name="Szabo L."/>
            <person name="Khalil H."/>
            <person name="Joly D."/>
            <person name="Goldberg J."/>
            <person name="Young S."/>
            <person name="Zeng Q."/>
            <person name="Fellers J."/>
        </authorList>
    </citation>
    <scope>NUCLEOTIDE SEQUENCE [LARGE SCALE GENOMIC DNA]</scope>
    <source>
        <strain evidence="2">1-1 BBBD Race 1</strain>
    </source>
</reference>
<evidence type="ECO:0000313" key="4">
    <source>
        <dbReference type="Proteomes" id="UP000005240"/>
    </source>
</evidence>
<reference evidence="3" key="4">
    <citation type="submission" date="2025-05" db="UniProtKB">
        <authorList>
            <consortium name="EnsemblFungi"/>
        </authorList>
    </citation>
    <scope>IDENTIFICATION</scope>
    <source>
        <strain evidence="3">isolate 1-1 / race 1 (BBBD)</strain>
    </source>
</reference>
<organism evidence="2">
    <name type="scientific">Puccinia triticina (isolate 1-1 / race 1 (BBBD))</name>
    <name type="common">Brown leaf rust fungus</name>
    <dbReference type="NCBI Taxonomy" id="630390"/>
    <lineage>
        <taxon>Eukaryota</taxon>
        <taxon>Fungi</taxon>
        <taxon>Dikarya</taxon>
        <taxon>Basidiomycota</taxon>
        <taxon>Pucciniomycotina</taxon>
        <taxon>Pucciniomycetes</taxon>
        <taxon>Pucciniales</taxon>
        <taxon>Pucciniaceae</taxon>
        <taxon>Puccinia</taxon>
    </lineage>
</organism>
<reference evidence="3 4" key="3">
    <citation type="journal article" date="2017" name="G3 (Bethesda)">
        <title>Comparative analysis highlights variable genome content of wheat rusts and divergence of the mating loci.</title>
        <authorList>
            <person name="Cuomo C.A."/>
            <person name="Bakkeren G."/>
            <person name="Khalil H.B."/>
            <person name="Panwar V."/>
            <person name="Joly D."/>
            <person name="Linning R."/>
            <person name="Sakthikumar S."/>
            <person name="Song X."/>
            <person name="Adiconis X."/>
            <person name="Fan L."/>
            <person name="Goldberg J.M."/>
            <person name="Levin J.Z."/>
            <person name="Young S."/>
            <person name="Zeng Q."/>
            <person name="Anikster Y."/>
            <person name="Bruce M."/>
            <person name="Wang M."/>
            <person name="Yin C."/>
            <person name="McCallum B."/>
            <person name="Szabo L.J."/>
            <person name="Hulbert S."/>
            <person name="Chen X."/>
            <person name="Fellers J.P."/>
        </authorList>
    </citation>
    <scope>NUCLEOTIDE SEQUENCE</scope>
    <source>
        <strain evidence="3">isolate 1-1 / race 1 (BBBD)</strain>
        <strain evidence="4">Isolate 1-1 / race 1 (BBBD)</strain>
    </source>
</reference>
<dbReference type="EMBL" id="ADAS02002423">
    <property type="protein sequence ID" value="OAV85845.1"/>
    <property type="molecule type" value="Genomic_DNA"/>
</dbReference>
<dbReference type="EnsemblFungi" id="PTTG_30233-t43_1">
    <property type="protein sequence ID" value="PTTG_30233-t43_1-p1"/>
    <property type="gene ID" value="PTTG_30233"/>
</dbReference>
<evidence type="ECO:0000313" key="2">
    <source>
        <dbReference type="EMBL" id="OAV85845.1"/>
    </source>
</evidence>
<protein>
    <submittedName>
        <fullName evidence="2 3">Uncharacterized protein</fullName>
    </submittedName>
</protein>
<feature type="region of interest" description="Disordered" evidence="1">
    <location>
        <begin position="128"/>
        <end position="150"/>
    </location>
</feature>
<accession>A0A180FZJ8</accession>